<feature type="compositionally biased region" description="Polar residues" evidence="1">
    <location>
        <begin position="1"/>
        <end position="10"/>
    </location>
</feature>
<feature type="region of interest" description="Disordered" evidence="1">
    <location>
        <begin position="275"/>
        <end position="308"/>
    </location>
</feature>
<accession>E4V3L4</accession>
<reference evidence="4" key="1">
    <citation type="journal article" date="2012" name="MBio">
        <title>Comparative genome analysis of Trichophyton rubrum and related dermatophytes reveals candidate genes involved in infection.</title>
        <authorList>
            <person name="Martinez D.A."/>
            <person name="Oliver B.G."/>
            <person name="Graeser Y."/>
            <person name="Goldberg J.M."/>
            <person name="Li W."/>
            <person name="Martinez-Rossi N.M."/>
            <person name="Monod M."/>
            <person name="Shelest E."/>
            <person name="Barton R.C."/>
            <person name="Birch E."/>
            <person name="Brakhage A.A."/>
            <person name="Chen Z."/>
            <person name="Gurr S.J."/>
            <person name="Heiman D."/>
            <person name="Heitman J."/>
            <person name="Kosti I."/>
            <person name="Rossi A."/>
            <person name="Saif S."/>
            <person name="Samalova M."/>
            <person name="Saunders C.W."/>
            <person name="Shea T."/>
            <person name="Summerbell R.C."/>
            <person name="Xu J."/>
            <person name="Young S."/>
            <person name="Zeng Q."/>
            <person name="Birren B.W."/>
            <person name="Cuomo C.A."/>
            <person name="White T.C."/>
        </authorList>
    </citation>
    <scope>NUCLEOTIDE SEQUENCE [LARGE SCALE GENOMIC DNA]</scope>
    <source>
        <strain evidence="4">ATCC MYA-4604 / CBS 118893</strain>
    </source>
</reference>
<evidence type="ECO:0000313" key="4">
    <source>
        <dbReference type="Proteomes" id="UP000002669"/>
    </source>
</evidence>
<name>E4V3L4_ARTGP</name>
<dbReference type="VEuPathDB" id="FungiDB:MGYG_07594"/>
<evidence type="ECO:0000259" key="2">
    <source>
        <dbReference type="Pfam" id="PF26118"/>
    </source>
</evidence>
<feature type="region of interest" description="Disordered" evidence="1">
    <location>
        <begin position="1"/>
        <end position="116"/>
    </location>
</feature>
<dbReference type="AlphaFoldDB" id="E4V3L4"/>
<dbReference type="Pfam" id="PF26118">
    <property type="entry name" value="DUF8035"/>
    <property type="match status" value="1"/>
</dbReference>
<protein>
    <recommendedName>
        <fullName evidence="2">DUF8035 domain-containing protein</fullName>
    </recommendedName>
</protein>
<dbReference type="eggNOG" id="ENOG502SSBZ">
    <property type="taxonomic scope" value="Eukaryota"/>
</dbReference>
<feature type="region of interest" description="Disordered" evidence="1">
    <location>
        <begin position="137"/>
        <end position="203"/>
    </location>
</feature>
<sequence length="366" mass="41874">MSGSTGSGAASQRWDAERFTKERDARQEPGPYREMRPRRGTATLVDDDRDVRRDRRSLFSGIPDIVQPAANDTQNTHLVPVIRPDRSRSISGGSRRRPDISPIRAGDDRDFRRPTLLRRQSSLDRFDLAASKRSHDYRRYDRDDYGPPVTPRKQISTRVPDIKPARSITPRGRRSSSAAMLEAPPPPRAKSRRASPKPGTTRIPKHMVAPVALEDLGYDYEEYEEDILIYKILTNDRIHELVEYSKRAREGAPLPRRAREKETVIIGAKDTPLTVERRPSVSRRRAGRTPSPPMEVRPVRPRHTRRRSSPIRVLEVADDHPERLLVPYHQHHHDLVAAVEAPEVVVKRDYKAPTPRLLRAMMATLT</sequence>
<gene>
    <name evidence="3" type="ORF">MGYG_07594</name>
</gene>
<dbReference type="HOGENOM" id="CLU_074426_0_0_1"/>
<evidence type="ECO:0000256" key="1">
    <source>
        <dbReference type="SAM" id="MobiDB-lite"/>
    </source>
</evidence>
<dbReference type="RefSeq" id="XP_003170351.1">
    <property type="nucleotide sequence ID" value="XM_003170303.1"/>
</dbReference>
<dbReference type="GeneID" id="10025590"/>
<feature type="compositionally biased region" description="Basic residues" evidence="1">
    <location>
        <begin position="299"/>
        <end position="308"/>
    </location>
</feature>
<proteinExistence type="predicted"/>
<feature type="compositionally biased region" description="Basic and acidic residues" evidence="1">
    <location>
        <begin position="14"/>
        <end position="37"/>
    </location>
</feature>
<dbReference type="OrthoDB" id="5549748at2759"/>
<dbReference type="Proteomes" id="UP000002669">
    <property type="component" value="Unassembled WGS sequence"/>
</dbReference>
<dbReference type="InParanoid" id="E4V3L4"/>
<evidence type="ECO:0000313" key="3">
    <source>
        <dbReference type="EMBL" id="EFR04588.1"/>
    </source>
</evidence>
<keyword evidence="4" id="KW-1185">Reference proteome</keyword>
<organism evidence="4">
    <name type="scientific">Arthroderma gypseum (strain ATCC MYA-4604 / CBS 118893)</name>
    <name type="common">Microsporum gypseum</name>
    <dbReference type="NCBI Taxonomy" id="535722"/>
    <lineage>
        <taxon>Eukaryota</taxon>
        <taxon>Fungi</taxon>
        <taxon>Dikarya</taxon>
        <taxon>Ascomycota</taxon>
        <taxon>Pezizomycotina</taxon>
        <taxon>Eurotiomycetes</taxon>
        <taxon>Eurotiomycetidae</taxon>
        <taxon>Onygenales</taxon>
        <taxon>Arthrodermataceae</taxon>
        <taxon>Nannizzia</taxon>
    </lineage>
</organism>
<feature type="domain" description="DUF8035" evidence="2">
    <location>
        <begin position="197"/>
        <end position="250"/>
    </location>
</feature>
<dbReference type="STRING" id="535722.E4V3L4"/>
<dbReference type="OMA" id="PPMDVRS"/>
<dbReference type="InterPro" id="IPR058348">
    <property type="entry name" value="DUF8035"/>
</dbReference>
<dbReference type="EMBL" id="DS989828">
    <property type="protein sequence ID" value="EFR04588.1"/>
    <property type="molecule type" value="Genomic_DNA"/>
</dbReference>